<name>A0A222EPU8_9MOLU</name>
<evidence type="ECO:0000256" key="1">
    <source>
        <dbReference type="SAM" id="Phobius"/>
    </source>
</evidence>
<dbReference type="EMBL" id="CP022535">
    <property type="protein sequence ID" value="ASP28559.1"/>
    <property type="molecule type" value="Genomic_DNA"/>
</dbReference>
<proteinExistence type="predicted"/>
<keyword evidence="1" id="KW-1133">Transmembrane helix</keyword>
<organism evidence="2 3">
    <name type="scientific">Spiroplasma corruscae</name>
    <dbReference type="NCBI Taxonomy" id="216934"/>
    <lineage>
        <taxon>Bacteria</taxon>
        <taxon>Bacillati</taxon>
        <taxon>Mycoplasmatota</taxon>
        <taxon>Mollicutes</taxon>
        <taxon>Entomoplasmatales</taxon>
        <taxon>Spiroplasmataceae</taxon>
        <taxon>Spiroplasma</taxon>
    </lineage>
</organism>
<feature type="transmembrane region" description="Helical" evidence="1">
    <location>
        <begin position="533"/>
        <end position="555"/>
    </location>
</feature>
<sequence>MKKLIKSILTIIFFIINLNYFNLYVINRHDLVNKNYTIDNKKMDVSNKVEIMWGGISLQYFIFKHSNITTNQYIISLANGIIDTLNNDKDEYKKQINVFYMYLISNLLNLSIYGISSYKEFFAESYSRWQTTNDNMKNKSWEILNYYFSNIYNKLKNSFTGTITNTEWTNIKNEIDHDFENDESKKLIYNTNLNKKSNDLDSNKLMYKSDKFGMRDFEGYKKNDLSYGPNVLYSAYNVWNHIVGGKNIIALSDFTYSPRKFSEINLQQLANIYNLYSFDFDKLGNLNNDIYTKASQKSIESFNRLKNDEKQFNSFNDLNEYFKYKSKINDKNYSNIDIKNTLDAMKDYYKWDDSKLLILKQHVLDLFNVASKISTYKNKPYILNYLIGFIISWDYPLKGLPNGVMAYTANNITTVSNSKSTYYSYLVFTGKSLTQYKEEKDNNEYSRTWWSSPNIYATLDHEMGHVLDGYLSQNEIATINLETNYSSIVDNNYIKELYLGNIFGIDNYKTETETETNTPNNDVENIESGNSNIYIFLAGSIFILITLISFILLIYKKKKRKK</sequence>
<reference evidence="2 3" key="1">
    <citation type="submission" date="2017-07" db="EMBL/GenBank/DDBJ databases">
        <title>Complete genome sequence of Spiroplasma corruscae EC-1 (DSM 19793).</title>
        <authorList>
            <person name="Tsai Y.-M."/>
            <person name="Lo W.-S."/>
            <person name="Kuo C.-H."/>
        </authorList>
    </citation>
    <scope>NUCLEOTIDE SEQUENCE [LARGE SCALE GENOMIC DNA]</scope>
    <source>
        <strain evidence="2 3">EC-1</strain>
    </source>
</reference>
<keyword evidence="1" id="KW-0472">Membrane</keyword>
<dbReference type="Proteomes" id="UP000203229">
    <property type="component" value="Chromosome"/>
</dbReference>
<dbReference type="KEGG" id="scou:SCORR_v1c07870"/>
<evidence type="ECO:0000313" key="2">
    <source>
        <dbReference type="EMBL" id="ASP28559.1"/>
    </source>
</evidence>
<keyword evidence="1" id="KW-0812">Transmembrane</keyword>
<dbReference type="AlphaFoldDB" id="A0A222EPU8"/>
<evidence type="ECO:0000313" key="3">
    <source>
        <dbReference type="Proteomes" id="UP000203229"/>
    </source>
</evidence>
<feature type="transmembrane region" description="Helical" evidence="1">
    <location>
        <begin position="7"/>
        <end position="26"/>
    </location>
</feature>
<gene>
    <name evidence="2" type="ORF">SCORR_v1c07870</name>
</gene>
<dbReference type="RefSeq" id="WP_094049407.1">
    <property type="nucleotide sequence ID" value="NZ_CP022535.1"/>
</dbReference>
<dbReference type="OrthoDB" id="397686at2"/>
<protein>
    <submittedName>
        <fullName evidence="2">Uncharacterized protein</fullName>
    </submittedName>
</protein>
<accession>A0A222EPU8</accession>
<keyword evidence="3" id="KW-1185">Reference proteome</keyword>